<protein>
    <recommendedName>
        <fullName evidence="7">Doublecortin domain-containing protein</fullName>
    </recommendedName>
</protein>
<dbReference type="InterPro" id="IPR003533">
    <property type="entry name" value="Doublecortin_dom"/>
</dbReference>
<feature type="compositionally biased region" description="Basic and acidic residues" evidence="6">
    <location>
        <begin position="1287"/>
        <end position="1296"/>
    </location>
</feature>
<feature type="compositionally biased region" description="Low complexity" evidence="6">
    <location>
        <begin position="1007"/>
        <end position="1018"/>
    </location>
</feature>
<evidence type="ECO:0000256" key="4">
    <source>
        <dbReference type="ARBA" id="ARBA00022737"/>
    </source>
</evidence>
<feature type="compositionally biased region" description="Low complexity" evidence="6">
    <location>
        <begin position="402"/>
        <end position="415"/>
    </location>
</feature>
<organism evidence="8 9">
    <name type="scientific">Mastacembelus armatus</name>
    <name type="common">zig-zag eel</name>
    <dbReference type="NCBI Taxonomy" id="205130"/>
    <lineage>
        <taxon>Eukaryota</taxon>
        <taxon>Metazoa</taxon>
        <taxon>Chordata</taxon>
        <taxon>Craniata</taxon>
        <taxon>Vertebrata</taxon>
        <taxon>Euteleostomi</taxon>
        <taxon>Actinopterygii</taxon>
        <taxon>Neopterygii</taxon>
        <taxon>Teleostei</taxon>
        <taxon>Neoteleostei</taxon>
        <taxon>Acanthomorphata</taxon>
        <taxon>Anabantaria</taxon>
        <taxon>Synbranchiformes</taxon>
        <taxon>Mastacembelidae</taxon>
        <taxon>Mastacembelus</taxon>
    </lineage>
</organism>
<dbReference type="PROSITE" id="PS50309">
    <property type="entry name" value="DC"/>
    <property type="match status" value="1"/>
</dbReference>
<dbReference type="Gene3D" id="3.10.20.230">
    <property type="entry name" value="Doublecortin domain"/>
    <property type="match status" value="1"/>
</dbReference>
<evidence type="ECO:0000256" key="1">
    <source>
        <dbReference type="ARBA" id="ARBA00004316"/>
    </source>
</evidence>
<evidence type="ECO:0000256" key="2">
    <source>
        <dbReference type="ARBA" id="ARBA00004496"/>
    </source>
</evidence>
<feature type="compositionally biased region" description="Basic and acidic residues" evidence="6">
    <location>
        <begin position="970"/>
        <end position="1002"/>
    </location>
</feature>
<dbReference type="GO" id="GO:0042461">
    <property type="term" value="P:photoreceptor cell development"/>
    <property type="evidence" value="ECO:0007669"/>
    <property type="project" value="TreeGrafter"/>
</dbReference>
<feature type="compositionally biased region" description="Basic and acidic residues" evidence="6">
    <location>
        <begin position="247"/>
        <end position="259"/>
    </location>
</feature>
<evidence type="ECO:0000256" key="5">
    <source>
        <dbReference type="ARBA" id="ARBA00023273"/>
    </source>
</evidence>
<dbReference type="Pfam" id="PF03607">
    <property type="entry name" value="DCX"/>
    <property type="match status" value="1"/>
</dbReference>
<feature type="region of interest" description="Disordered" evidence="6">
    <location>
        <begin position="345"/>
        <end position="725"/>
    </location>
</feature>
<dbReference type="InterPro" id="IPR036572">
    <property type="entry name" value="Doublecortin_dom_sf"/>
</dbReference>
<feature type="compositionally biased region" description="Acidic residues" evidence="6">
    <location>
        <begin position="1297"/>
        <end position="1309"/>
    </location>
</feature>
<feature type="region of interest" description="Disordered" evidence="6">
    <location>
        <begin position="970"/>
        <end position="1038"/>
    </location>
</feature>
<dbReference type="InParanoid" id="A0A7N9B1J1"/>
<dbReference type="GeneTree" id="ENSGT00940000154242"/>
<proteinExistence type="predicted"/>
<dbReference type="SUPFAM" id="SSF89837">
    <property type="entry name" value="Doublecortin (DC)"/>
    <property type="match status" value="1"/>
</dbReference>
<evidence type="ECO:0000256" key="3">
    <source>
        <dbReference type="ARBA" id="ARBA00022490"/>
    </source>
</evidence>
<dbReference type="Ensembl" id="ENSMAMT00000049301.1">
    <property type="protein sequence ID" value="ENSMAMP00000066115.1"/>
    <property type="gene ID" value="ENSMAMG00000027102.1"/>
</dbReference>
<evidence type="ECO:0000256" key="6">
    <source>
        <dbReference type="SAM" id="MobiDB-lite"/>
    </source>
</evidence>
<evidence type="ECO:0000313" key="8">
    <source>
        <dbReference type="Ensembl" id="ENSMAMP00000066115.1"/>
    </source>
</evidence>
<evidence type="ECO:0000313" key="9">
    <source>
        <dbReference type="Proteomes" id="UP000261640"/>
    </source>
</evidence>
<feature type="compositionally biased region" description="Polar residues" evidence="6">
    <location>
        <begin position="792"/>
        <end position="804"/>
    </location>
</feature>
<evidence type="ECO:0000259" key="7">
    <source>
        <dbReference type="PROSITE" id="PS50309"/>
    </source>
</evidence>
<feature type="compositionally biased region" description="Basic and acidic residues" evidence="6">
    <location>
        <begin position="360"/>
        <end position="378"/>
    </location>
</feature>
<keyword evidence="5" id="KW-0966">Cell projection</keyword>
<feature type="compositionally biased region" description="Basic and acidic residues" evidence="6">
    <location>
        <begin position="688"/>
        <end position="710"/>
    </location>
</feature>
<feature type="region of interest" description="Disordered" evidence="6">
    <location>
        <begin position="1118"/>
        <end position="1309"/>
    </location>
</feature>
<feature type="compositionally biased region" description="Polar residues" evidence="6">
    <location>
        <begin position="647"/>
        <end position="656"/>
    </location>
</feature>
<sequence length="1309" mass="146755">MPLCKDFLSQTKRTKQRLPPKMSTNKRSFQCFNTVGGEDAHRSSASFKHHTSHLPRIPRHGMVGHHEPLEECYLCSEYRHAQAWDALETQVSPLYHTHTPHHHHHPHRYVHSGATEPEAAHSGQDHHIHHHRYNKRMMLVKNSDPSLRKTIILHRRNLRSFGLFLEEVSELMQYHIRKLYTLDGHKIDNVQSLMQCPSVLVCVGREPSHPSIVESFRKTSDDTLPKLSMRSRVSGCLPMKKSAINPKTDKVTDNRRSASSDKSLPDGTDSPDHVDSYPPTGEGIGDDDIEKRVRVNKDGSLSMEMKVRFRLQNDETLHWSTEVRKSTGKTREYLQGHNIPYFSQVSDRSYSESENISAGEQDKSDITRHYQRNAEKPHCPHLRSNMSGTTAGKSLHEETDENNSTKSNNLKSSYSPNEGITKDKSERAPRTTSANSTMSLRSKTSKVCVSADENTEEERTFSPVSAKSNQSDTLSRSEVPAVTVEETEDRVPTVMSSKSKVSARSRKSGAKEKTSEGWSQSSLSVKSNLSMKSRKSKETNTLTDEQVENKEEMKISTEGPAKQKTTVVNTDAKNKSTSDLHEEEKPEPVDKRSCHSKTSSSSRQNSKNATAEIIAKPISASSDTCQGAQQPKGNNRHVISHTESNESDLSLTTYNSDVVEKLHESTGTGESKSNVSKKKKSGPLEATDTGRRVTDNKSDNSSKCRHKTTDADDFELAPSSLPNASPTEVVNEWLKTIPTDSDMFDMEEFNENYDVQETGHTTEEIKGMDANENNVESATESTKDTEEEVMNSVPNNDCQTSTEAPNEDNTEQDDASKMFHSSVQVMKVLLNPKLDRCNSLPEISPVYGRKLSTSARGLLDCLVKLQLIDHDPKNANEKDERYQELMNILQSLWLCDRPESEHVLKEDQHHFLDDEFNHTSSSGVDVNSGSTVSGKSSDGVNCDVSQPHTAANALMTVQEVLEADTQWTHEREVEGMDEKNQKEDDPATDDTIRSNDSPRELPETPFSSNNSSENEGNGQNLPEEAEAECQDDTSSESPPLIHSAQLVKMISQDPNPVWVLTLLTKIEKQFMTHYINAMREFKARWNLVDDEQLDMMISELKTEVHKRIQTSIDRELRKLQGRAGLPRPPKETMSRTSTTQTVDRRRKLKIMLNQLTDPHAEKSDDSDTSYKTADTRKDDSKEETAEDNVTENVNVADDKDEETAEKTSMEDEISEEKEIAVTGEGEMVEEAGASMDEEDDTAEDVAETTEHESDEEEVVEGGTTEGATDEDEKILATGVDENVVMVKGDEQSKEETTTEDELADKDEAM</sequence>
<feature type="region of interest" description="Disordered" evidence="6">
    <location>
        <begin position="223"/>
        <end position="291"/>
    </location>
</feature>
<feature type="domain" description="Doublecortin" evidence="7">
    <location>
        <begin position="135"/>
        <end position="222"/>
    </location>
</feature>
<comment type="subcellular location">
    <subcellularLocation>
        <location evidence="1">Cell projection</location>
    </subcellularLocation>
    <subcellularLocation>
        <location evidence="2">Cytoplasm</location>
    </subcellularLocation>
</comment>
<keyword evidence="9" id="KW-1185">Reference proteome</keyword>
<feature type="region of interest" description="Disordered" evidence="6">
    <location>
        <begin position="918"/>
        <end position="945"/>
    </location>
</feature>
<feature type="compositionally biased region" description="Low complexity" evidence="6">
    <location>
        <begin position="519"/>
        <end position="531"/>
    </location>
</feature>
<accession>A0A7N9B1J1</accession>
<dbReference type="GO" id="GO:0035556">
    <property type="term" value="P:intracellular signal transduction"/>
    <property type="evidence" value="ECO:0007669"/>
    <property type="project" value="InterPro"/>
</dbReference>
<dbReference type="GO" id="GO:0035082">
    <property type="term" value="P:axoneme assembly"/>
    <property type="evidence" value="ECO:0007669"/>
    <property type="project" value="TreeGrafter"/>
</dbReference>
<dbReference type="Proteomes" id="UP000261640">
    <property type="component" value="Unplaced"/>
</dbReference>
<feature type="compositionally biased region" description="Acidic residues" evidence="6">
    <location>
        <begin position="1023"/>
        <end position="1034"/>
    </location>
</feature>
<dbReference type="PANTHER" id="PTHR23005:SF3">
    <property type="entry name" value="RETINITIS PIGMENTOSA 1-LIKE 1 PROTEIN"/>
    <property type="match status" value="1"/>
</dbReference>
<name>A0A7N9B1J1_9TELE</name>
<dbReference type="GO" id="GO:0060041">
    <property type="term" value="P:retina development in camera-type eye"/>
    <property type="evidence" value="ECO:0007669"/>
    <property type="project" value="TreeGrafter"/>
</dbReference>
<reference evidence="8" key="2">
    <citation type="submission" date="2025-09" db="UniProtKB">
        <authorList>
            <consortium name="Ensembl"/>
        </authorList>
    </citation>
    <scope>IDENTIFICATION</scope>
</reference>
<feature type="region of interest" description="Disordered" evidence="6">
    <location>
        <begin position="764"/>
        <end position="814"/>
    </location>
</feature>
<dbReference type="GO" id="GO:0005930">
    <property type="term" value="C:axoneme"/>
    <property type="evidence" value="ECO:0007669"/>
    <property type="project" value="TreeGrafter"/>
</dbReference>
<feature type="compositionally biased region" description="Polar residues" evidence="6">
    <location>
        <begin position="345"/>
        <end position="358"/>
    </location>
</feature>
<feature type="compositionally biased region" description="Polar residues" evidence="6">
    <location>
        <begin position="771"/>
        <end position="780"/>
    </location>
</feature>
<feature type="compositionally biased region" description="Basic and acidic residues" evidence="6">
    <location>
        <begin position="420"/>
        <end position="429"/>
    </location>
</feature>
<keyword evidence="4" id="KW-0677">Repeat</keyword>
<dbReference type="PANTHER" id="PTHR23005">
    <property type="entry name" value="RETINITIS PIGMENTOSA 1 PROTEIN"/>
    <property type="match status" value="1"/>
</dbReference>
<feature type="compositionally biased region" description="Polar residues" evidence="6">
    <location>
        <begin position="430"/>
        <end position="447"/>
    </location>
</feature>
<reference evidence="8" key="1">
    <citation type="submission" date="2025-08" db="UniProtKB">
        <authorList>
            <consortium name="Ensembl"/>
        </authorList>
    </citation>
    <scope>IDENTIFICATION</scope>
</reference>
<feature type="compositionally biased region" description="Polar residues" evidence="6">
    <location>
        <begin position="619"/>
        <end position="633"/>
    </location>
</feature>
<feature type="compositionally biased region" description="Basic and acidic residues" evidence="6">
    <location>
        <begin position="572"/>
        <end position="593"/>
    </location>
</feature>
<keyword evidence="3" id="KW-0963">Cytoplasm</keyword>
<feature type="compositionally biased region" description="Acidic residues" evidence="6">
    <location>
        <begin position="1235"/>
        <end position="1259"/>
    </location>
</feature>
<feature type="compositionally biased region" description="Basic and acidic residues" evidence="6">
    <location>
        <begin position="1173"/>
        <end position="1183"/>
    </location>
</feature>
<feature type="compositionally biased region" description="Low complexity" evidence="6">
    <location>
        <begin position="596"/>
        <end position="608"/>
    </location>
</feature>
<feature type="compositionally biased region" description="Polar residues" evidence="6">
    <location>
        <begin position="462"/>
        <end position="476"/>
    </location>
</feature>
<dbReference type="SMART" id="SM00537">
    <property type="entry name" value="DCX"/>
    <property type="match status" value="1"/>
</dbReference>